<dbReference type="Pfam" id="PF02746">
    <property type="entry name" value="MR_MLE_N"/>
    <property type="match status" value="1"/>
</dbReference>
<feature type="transmembrane region" description="Helical" evidence="5">
    <location>
        <begin position="432"/>
        <end position="451"/>
    </location>
</feature>
<name>A0AA35S9H4_GEOBA</name>
<proteinExistence type="predicted"/>
<dbReference type="Gene3D" id="3.30.390.10">
    <property type="entry name" value="Enolase-like, N-terminal domain"/>
    <property type="match status" value="1"/>
</dbReference>
<dbReference type="GO" id="GO:0140359">
    <property type="term" value="F:ABC-type transporter activity"/>
    <property type="evidence" value="ECO:0007669"/>
    <property type="project" value="InterPro"/>
</dbReference>
<comment type="caution">
    <text evidence="7">The sequence shown here is derived from an EMBL/GenBank/DDBJ whole genome shotgun (WGS) entry which is preliminary data.</text>
</comment>
<dbReference type="SUPFAM" id="SSF54826">
    <property type="entry name" value="Enolase N-terminal domain-like"/>
    <property type="match status" value="1"/>
</dbReference>
<keyword evidence="2 5" id="KW-1133">Transmembrane helix</keyword>
<feature type="transmembrane region" description="Helical" evidence="5">
    <location>
        <begin position="402"/>
        <end position="426"/>
    </location>
</feature>
<dbReference type="GO" id="GO:0016020">
    <property type="term" value="C:membrane"/>
    <property type="evidence" value="ECO:0007669"/>
    <property type="project" value="InterPro"/>
</dbReference>
<dbReference type="Pfam" id="PF00664">
    <property type="entry name" value="ABC_membrane"/>
    <property type="match status" value="1"/>
</dbReference>
<dbReference type="Gene3D" id="3.20.20.120">
    <property type="entry name" value="Enolase-like C-terminal domain"/>
    <property type="match status" value="1"/>
</dbReference>
<keyword evidence="4" id="KW-0456">Lyase</keyword>
<gene>
    <name evidence="7" type="ORF">GBAR_LOCUS14948</name>
</gene>
<organism evidence="7 8">
    <name type="scientific">Geodia barretti</name>
    <name type="common">Barrett's horny sponge</name>
    <dbReference type="NCBI Taxonomy" id="519541"/>
    <lineage>
        <taxon>Eukaryota</taxon>
        <taxon>Metazoa</taxon>
        <taxon>Porifera</taxon>
        <taxon>Demospongiae</taxon>
        <taxon>Heteroscleromorpha</taxon>
        <taxon>Tetractinellida</taxon>
        <taxon>Astrophorina</taxon>
        <taxon>Geodiidae</taxon>
        <taxon>Geodia</taxon>
    </lineage>
</organism>
<dbReference type="PROSITE" id="PS50929">
    <property type="entry name" value="ABC_TM1F"/>
    <property type="match status" value="1"/>
</dbReference>
<keyword evidence="7" id="KW-0547">Nucleotide-binding</keyword>
<keyword evidence="7" id="KW-0067">ATP-binding</keyword>
<dbReference type="InterPro" id="IPR029017">
    <property type="entry name" value="Enolase-like_N"/>
</dbReference>
<dbReference type="CDD" id="cd03316">
    <property type="entry name" value="MR_like"/>
    <property type="match status" value="1"/>
</dbReference>
<evidence type="ECO:0000313" key="7">
    <source>
        <dbReference type="EMBL" id="CAI8025955.1"/>
    </source>
</evidence>
<dbReference type="InterPro" id="IPR018110">
    <property type="entry name" value="Mandel_Rmase/mucon_lact_enz_CS"/>
</dbReference>
<protein>
    <submittedName>
        <fullName evidence="7">Probable multidrug resistance ABC transporter ATP-binding/permease protein YheI</fullName>
    </submittedName>
</protein>
<dbReference type="InterPro" id="IPR036640">
    <property type="entry name" value="ABC1_TM_sf"/>
</dbReference>
<dbReference type="PANTHER" id="PTHR48080">
    <property type="entry name" value="D-GALACTONATE DEHYDRATASE-RELATED"/>
    <property type="match status" value="1"/>
</dbReference>
<evidence type="ECO:0000313" key="8">
    <source>
        <dbReference type="Proteomes" id="UP001174909"/>
    </source>
</evidence>
<dbReference type="Proteomes" id="UP001174909">
    <property type="component" value="Unassembled WGS sequence"/>
</dbReference>
<dbReference type="PROSITE" id="PS00908">
    <property type="entry name" value="MR_MLE_1"/>
    <property type="match status" value="1"/>
</dbReference>
<dbReference type="SUPFAM" id="SSF51604">
    <property type="entry name" value="Enolase C-terminal domain-like"/>
    <property type="match status" value="1"/>
</dbReference>
<keyword evidence="3 5" id="KW-0472">Membrane</keyword>
<feature type="transmembrane region" description="Helical" evidence="5">
    <location>
        <begin position="329"/>
        <end position="349"/>
    </location>
</feature>
<dbReference type="GO" id="GO:0016829">
    <property type="term" value="F:lyase activity"/>
    <property type="evidence" value="ECO:0007669"/>
    <property type="project" value="UniProtKB-KW"/>
</dbReference>
<dbReference type="GO" id="GO:0009063">
    <property type="term" value="P:amino acid catabolic process"/>
    <property type="evidence" value="ECO:0007669"/>
    <property type="project" value="InterPro"/>
</dbReference>
<dbReference type="InterPro" id="IPR011527">
    <property type="entry name" value="ABC1_TM_dom"/>
</dbReference>
<dbReference type="GO" id="GO:0005524">
    <property type="term" value="F:ATP binding"/>
    <property type="evidence" value="ECO:0007669"/>
    <property type="project" value="UniProtKB-KW"/>
</dbReference>
<feature type="domain" description="ABC transmembrane type-1" evidence="6">
    <location>
        <begin position="270"/>
        <end position="524"/>
    </location>
</feature>
<feature type="non-terminal residue" evidence="7">
    <location>
        <position position="1"/>
    </location>
</feature>
<evidence type="ECO:0000259" key="6">
    <source>
        <dbReference type="PROSITE" id="PS50929"/>
    </source>
</evidence>
<evidence type="ECO:0000256" key="5">
    <source>
        <dbReference type="SAM" id="Phobius"/>
    </source>
</evidence>
<keyword evidence="1 5" id="KW-0812">Transmembrane</keyword>
<evidence type="ECO:0000256" key="1">
    <source>
        <dbReference type="ARBA" id="ARBA00022692"/>
    </source>
</evidence>
<dbReference type="Gene3D" id="1.20.1560.10">
    <property type="entry name" value="ABC transporter type 1, transmembrane domain"/>
    <property type="match status" value="1"/>
</dbReference>
<dbReference type="InterPro" id="IPR013341">
    <property type="entry name" value="Mandelate_racemase_N_dom"/>
</dbReference>
<dbReference type="AlphaFoldDB" id="A0AA35S9H4"/>
<sequence length="538" mass="60641">TTTVVIGENVKITKIELIYPQEGALIEGEHIPCIWVRVHTDEGITGLGETYPLREAEQGVIRGRLASMLIGQNPLEIERLWQEMFHGMRVHGWAGAELRAISAIDIALWDIYGKATGQPIYQLLGGKSREKVRTYNTCYDHRYDFNNVENNEAGKLAKELLDSGIQAMKVWPFDGVGYKNRGQFITNSDIEIGLKPVQQIRDAVGDDIEIAMEFHGSVPVEEGHLTAPESPGLGIDLKPELLNAPGIEIETIGNLLHLKPYVIRYRSAVIASFFFVLTTNVVIVVQPKFLKWVFDDLERAVTPGMIVVQPKFLKWVLGDLESAVTSRKVLFYALLILGAALVGGILRFGQRQVIQSAARKMEYHLRNDFFTHLQKLPASYYQDIRTGDLMARATSDMNAIRMVLSMAVSYTSDALIFFVLALVIMLQIDVQLTLLALLPYPILAILIRELGKRVYKHYERIQEGFATMNTKVQENLSGVRVVKAYTLEASEVEEFEVYNQDFVQRNRNRIRLTTFFFPVFRFLPDSALLRSSGSAVSG</sequence>
<accession>A0AA35S9H4</accession>
<reference evidence="7" key="1">
    <citation type="submission" date="2023-03" db="EMBL/GenBank/DDBJ databases">
        <authorList>
            <person name="Steffen K."/>
            <person name="Cardenas P."/>
        </authorList>
    </citation>
    <scope>NUCLEOTIDE SEQUENCE</scope>
</reference>
<evidence type="ECO:0000256" key="2">
    <source>
        <dbReference type="ARBA" id="ARBA00022989"/>
    </source>
</evidence>
<dbReference type="InterPro" id="IPR034593">
    <property type="entry name" value="DgoD-like"/>
</dbReference>
<dbReference type="CDD" id="cd18541">
    <property type="entry name" value="ABC_6TM_TmrB_like"/>
    <property type="match status" value="1"/>
</dbReference>
<feature type="transmembrane region" description="Helical" evidence="5">
    <location>
        <begin position="265"/>
        <end position="285"/>
    </location>
</feature>
<dbReference type="PANTHER" id="PTHR48080:SF2">
    <property type="entry name" value="D-GALACTONATE DEHYDRATASE"/>
    <property type="match status" value="1"/>
</dbReference>
<keyword evidence="8" id="KW-1185">Reference proteome</keyword>
<dbReference type="EMBL" id="CASHTH010002193">
    <property type="protein sequence ID" value="CAI8025955.1"/>
    <property type="molecule type" value="Genomic_DNA"/>
</dbReference>
<dbReference type="SUPFAM" id="SSF90123">
    <property type="entry name" value="ABC transporter transmembrane region"/>
    <property type="match status" value="1"/>
</dbReference>
<dbReference type="InterPro" id="IPR036849">
    <property type="entry name" value="Enolase-like_C_sf"/>
</dbReference>
<evidence type="ECO:0000256" key="4">
    <source>
        <dbReference type="ARBA" id="ARBA00023239"/>
    </source>
</evidence>
<evidence type="ECO:0000256" key="3">
    <source>
        <dbReference type="ARBA" id="ARBA00023136"/>
    </source>
</evidence>